<evidence type="ECO:0008006" key="4">
    <source>
        <dbReference type="Google" id="ProtNLM"/>
    </source>
</evidence>
<evidence type="ECO:0000313" key="3">
    <source>
        <dbReference type="Proteomes" id="UP000244052"/>
    </source>
</evidence>
<accession>A0A2T5PLS1</accession>
<dbReference type="Proteomes" id="UP000244052">
    <property type="component" value="Unassembled WGS sequence"/>
</dbReference>
<name>A0A2T5PLS1_ECTOL</name>
<evidence type="ECO:0000313" key="2">
    <source>
        <dbReference type="EMBL" id="PTU78705.1"/>
    </source>
</evidence>
<protein>
    <recommendedName>
        <fullName evidence="4">DUF4124 domain-containing protein</fullName>
    </recommendedName>
</protein>
<dbReference type="RefSeq" id="WP_108233828.1">
    <property type="nucleotide sequence ID" value="NZ_QASO01000074.1"/>
</dbReference>
<sequence>MKTIIALLLAVTACAVHAAEEPDVYPCLARDGYNALYCNGGIIGYERVIYKDANGNTRVSNEIKSYQARCRDEVCSSLQGDYVGAGDNGEYTVRRDYYLSWGSDGKVYAYRNGTGPGFGGPVYTPTAAPASAGEICYEEKLADYRKENGEDAMVIMDQIHEWQTQCGLPISY</sequence>
<keyword evidence="1" id="KW-0732">Signal</keyword>
<proteinExistence type="predicted"/>
<reference evidence="2 3" key="1">
    <citation type="submission" date="2018-04" db="EMBL/GenBank/DDBJ databases">
        <title>Pseudomonas sp. nov., isolated from mangrove soil.</title>
        <authorList>
            <person name="Chen C."/>
        </authorList>
    </citation>
    <scope>NUCLEOTIDE SEQUENCE [LARGE SCALE GENOMIC DNA]</scope>
    <source>
        <strain evidence="2 3">JCM 14246</strain>
    </source>
</reference>
<dbReference type="AlphaFoldDB" id="A0A2T5PLS1"/>
<feature type="chain" id="PRO_5015686529" description="DUF4124 domain-containing protein" evidence="1">
    <location>
        <begin position="19"/>
        <end position="172"/>
    </location>
</feature>
<feature type="signal peptide" evidence="1">
    <location>
        <begin position="1"/>
        <end position="18"/>
    </location>
</feature>
<evidence type="ECO:0000256" key="1">
    <source>
        <dbReference type="SAM" id="SignalP"/>
    </source>
</evidence>
<comment type="caution">
    <text evidence="2">The sequence shown here is derived from an EMBL/GenBank/DDBJ whole genome shotgun (WGS) entry which is preliminary data.</text>
</comment>
<gene>
    <name evidence="2" type="ORF">DBO86_12650</name>
</gene>
<keyword evidence="3" id="KW-1185">Reference proteome</keyword>
<organism evidence="2 3">
    <name type="scientific">Ectopseudomonas oleovorans</name>
    <name type="common">Pseudomonas oleovorans</name>
    <dbReference type="NCBI Taxonomy" id="301"/>
    <lineage>
        <taxon>Bacteria</taxon>
        <taxon>Pseudomonadati</taxon>
        <taxon>Pseudomonadota</taxon>
        <taxon>Gammaproteobacteria</taxon>
        <taxon>Pseudomonadales</taxon>
        <taxon>Pseudomonadaceae</taxon>
        <taxon>Ectopseudomonas</taxon>
    </lineage>
</organism>
<dbReference type="EMBL" id="QASO01000074">
    <property type="protein sequence ID" value="PTU78705.1"/>
    <property type="molecule type" value="Genomic_DNA"/>
</dbReference>